<comment type="caution">
    <text evidence="6">The sequence shown here is derived from an EMBL/GenBank/DDBJ whole genome shotgun (WGS) entry which is preliminary data.</text>
</comment>
<dbReference type="GO" id="GO:0006488">
    <property type="term" value="P:dolichol-linked oligosaccharide biosynthetic process"/>
    <property type="evidence" value="ECO:0007669"/>
    <property type="project" value="InterPro"/>
</dbReference>
<evidence type="ECO:0000256" key="1">
    <source>
        <dbReference type="ARBA" id="ARBA00004389"/>
    </source>
</evidence>
<dbReference type="Proteomes" id="UP000460435">
    <property type="component" value="Unassembled WGS sequence"/>
</dbReference>
<dbReference type="SUPFAM" id="SSF53756">
    <property type="entry name" value="UDP-Glycosyltransferase/glycogen phosphorylase"/>
    <property type="match status" value="1"/>
</dbReference>
<dbReference type="NCBIfam" id="NF041549">
    <property type="entry name" value="PssD"/>
    <property type="match status" value="1"/>
</dbReference>
<keyword evidence="5" id="KW-0472">Membrane</keyword>
<dbReference type="EMBL" id="WLZY01000005">
    <property type="protein sequence ID" value="NDL58518.1"/>
    <property type="molecule type" value="Genomic_DNA"/>
</dbReference>
<accession>A0A7K3M7Z6</accession>
<evidence type="ECO:0000256" key="3">
    <source>
        <dbReference type="ARBA" id="ARBA00022824"/>
    </source>
</evidence>
<keyword evidence="4" id="KW-1133">Transmembrane helix</keyword>
<dbReference type="RefSeq" id="WP_162451219.1">
    <property type="nucleotide sequence ID" value="NZ_WLZY01000005.1"/>
</dbReference>
<dbReference type="Pfam" id="PF08660">
    <property type="entry name" value="Alg14"/>
    <property type="match status" value="1"/>
</dbReference>
<organism evidence="6 7">
    <name type="scientific">Phytoactinopolyspora mesophila</name>
    <dbReference type="NCBI Taxonomy" id="2650750"/>
    <lineage>
        <taxon>Bacteria</taxon>
        <taxon>Bacillati</taxon>
        <taxon>Actinomycetota</taxon>
        <taxon>Actinomycetes</taxon>
        <taxon>Jiangellales</taxon>
        <taxon>Jiangellaceae</taxon>
        <taxon>Phytoactinopolyspora</taxon>
    </lineage>
</organism>
<proteinExistence type="predicted"/>
<keyword evidence="3" id="KW-0256">Endoplasmic reticulum</keyword>
<sequence>MKLLLIASTGGHLAQLVALRDWWQAHERRWVTFRKPDALGALADEDVTWAYHPTTRHIGNAVRNLGLAIVTLLRHRPDVVVSTGAGVALPFFVVARLLRIRTVYLEVFDRIEQPTLTGRLCYPLADAFCLQWEEQRAMYPEGVVVGRTL</sequence>
<name>A0A7K3M7Z6_9ACTN</name>
<dbReference type="PANTHER" id="PTHR12154">
    <property type="entry name" value="GLYCOSYL TRANSFERASE-RELATED"/>
    <property type="match status" value="1"/>
</dbReference>
<dbReference type="InterPro" id="IPR013969">
    <property type="entry name" value="Oligosacch_biosynth_Alg14"/>
</dbReference>
<protein>
    <submittedName>
        <fullName evidence="6">UDP-N-acetylglucosamine--LPS N-acetylglucosamine transferase</fullName>
    </submittedName>
</protein>
<evidence type="ECO:0000256" key="4">
    <source>
        <dbReference type="ARBA" id="ARBA00022989"/>
    </source>
</evidence>
<evidence type="ECO:0000256" key="2">
    <source>
        <dbReference type="ARBA" id="ARBA00022692"/>
    </source>
</evidence>
<keyword evidence="7" id="KW-1185">Reference proteome</keyword>
<keyword evidence="2" id="KW-0812">Transmembrane</keyword>
<reference evidence="6 7" key="1">
    <citation type="submission" date="2019-11" db="EMBL/GenBank/DDBJ databases">
        <authorList>
            <person name="Li X.-J."/>
            <person name="Feng X.-M."/>
        </authorList>
    </citation>
    <scope>NUCLEOTIDE SEQUENCE [LARGE SCALE GENOMIC DNA]</scope>
    <source>
        <strain evidence="6 7">XMNu-373</strain>
    </source>
</reference>
<evidence type="ECO:0000256" key="5">
    <source>
        <dbReference type="ARBA" id="ARBA00023136"/>
    </source>
</evidence>
<evidence type="ECO:0000313" key="7">
    <source>
        <dbReference type="Proteomes" id="UP000460435"/>
    </source>
</evidence>
<gene>
    <name evidence="6" type="ORF">F7O44_15725</name>
</gene>
<dbReference type="Gene3D" id="3.40.50.2000">
    <property type="entry name" value="Glycogen Phosphorylase B"/>
    <property type="match status" value="1"/>
</dbReference>
<comment type="subcellular location">
    <subcellularLocation>
        <location evidence="1">Endoplasmic reticulum membrane</location>
        <topology evidence="1">Single-pass membrane protein</topology>
    </subcellularLocation>
</comment>
<evidence type="ECO:0000313" key="6">
    <source>
        <dbReference type="EMBL" id="NDL58518.1"/>
    </source>
</evidence>
<keyword evidence="6" id="KW-0808">Transferase</keyword>
<dbReference type="PANTHER" id="PTHR12154:SF4">
    <property type="entry name" value="UDP-N-ACETYLGLUCOSAMINE TRANSFERASE SUBUNIT ALG14 HOMOLOG"/>
    <property type="match status" value="1"/>
</dbReference>
<dbReference type="AlphaFoldDB" id="A0A7K3M7Z6"/>
<dbReference type="GO" id="GO:0004577">
    <property type="term" value="F:N-acetylglucosaminyldiphosphodolichol N-acetylglucosaminyltransferase activity"/>
    <property type="evidence" value="ECO:0007669"/>
    <property type="project" value="TreeGrafter"/>
</dbReference>